<accession>A0ABT4CN44</accession>
<dbReference type="PIRSF" id="PIRSF001549">
    <property type="entry name" value="His-tRNA_synth"/>
    <property type="match status" value="1"/>
</dbReference>
<evidence type="ECO:0000256" key="8">
    <source>
        <dbReference type="ARBA" id="ARBA00047639"/>
    </source>
</evidence>
<comment type="similarity">
    <text evidence="1 9">Belongs to the class-II aminoacyl-tRNA synthetase family.</text>
</comment>
<comment type="subcellular location">
    <subcellularLocation>
        <location evidence="9">Cytoplasm</location>
    </subcellularLocation>
</comment>
<dbReference type="InterPro" id="IPR004516">
    <property type="entry name" value="HisRS/HisZ"/>
</dbReference>
<evidence type="ECO:0000313" key="12">
    <source>
        <dbReference type="Proteomes" id="UP001079657"/>
    </source>
</evidence>
<dbReference type="NCBIfam" id="TIGR00442">
    <property type="entry name" value="hisS"/>
    <property type="match status" value="1"/>
</dbReference>
<evidence type="ECO:0000259" key="10">
    <source>
        <dbReference type="PROSITE" id="PS50862"/>
    </source>
</evidence>
<dbReference type="Pfam" id="PF03129">
    <property type="entry name" value="HGTP_anticodon"/>
    <property type="match status" value="1"/>
</dbReference>
<dbReference type="Proteomes" id="UP001079657">
    <property type="component" value="Unassembled WGS sequence"/>
</dbReference>
<evidence type="ECO:0000256" key="9">
    <source>
        <dbReference type="HAMAP-Rule" id="MF_00127"/>
    </source>
</evidence>
<keyword evidence="12" id="KW-1185">Reference proteome</keyword>
<dbReference type="InterPro" id="IPR006195">
    <property type="entry name" value="aa-tRNA-synth_II"/>
</dbReference>
<comment type="caution">
    <text evidence="11">The sequence shown here is derived from an EMBL/GenBank/DDBJ whole genome shotgun (WGS) entry which is preliminary data.</text>
</comment>
<protein>
    <recommendedName>
        <fullName evidence="9">Histidine--tRNA ligase</fullName>
        <ecNumber evidence="9">6.1.1.21</ecNumber>
    </recommendedName>
    <alternativeName>
        <fullName evidence="9">Histidyl-tRNA synthetase</fullName>
        <shortName evidence="9">HisRS</shortName>
    </alternativeName>
</protein>
<keyword evidence="2 9" id="KW-0963">Cytoplasm</keyword>
<dbReference type="SUPFAM" id="SSF52954">
    <property type="entry name" value="Class II aaRS ABD-related"/>
    <property type="match status" value="1"/>
</dbReference>
<dbReference type="PANTHER" id="PTHR43707">
    <property type="entry name" value="HISTIDYL-TRNA SYNTHETASE"/>
    <property type="match status" value="1"/>
</dbReference>
<keyword evidence="3 9" id="KW-0436">Ligase</keyword>
<dbReference type="InterPro" id="IPR041715">
    <property type="entry name" value="HisRS-like_core"/>
</dbReference>
<dbReference type="InterPro" id="IPR004154">
    <property type="entry name" value="Anticodon-bd"/>
</dbReference>
<dbReference type="CDD" id="cd00859">
    <property type="entry name" value="HisRS_anticodon"/>
    <property type="match status" value="1"/>
</dbReference>
<dbReference type="PROSITE" id="PS50862">
    <property type="entry name" value="AA_TRNA_LIGASE_II"/>
    <property type="match status" value="1"/>
</dbReference>
<sequence length="417" mass="47350">MAIQAPKGTKDLLPADSYKWQYIEGKLRNIAAVYACREIRTPIFEHTELFERGVGETTDVVQKEMYTFKDKGDRSVTLKAEGTAPAARAFIENGLHNEAQPTKMFYFTPVFRYENVQKGRLRQHHQFGIEVFGSKEASLDAEVISLAMRAFKEFGIQSLELNINNIGCPTCRGKYNEALKEYFKSKYDELCDVCKSRFERNPMRILDCKNKKCKEIAKEAPIILDYVCEECNEHFEKLKTYLDALGIKYKVDPYIVRGLDYYTRTVFEIINDDITVCGGGRYNGLISEIGGKDTPAVGFGMGIERLLLTLEENNIEIPKPNHVELYIGSMGENGKIESLKIVNSLREKGIKCDCDHMGKSVKAQMKYANKIDAAFTIILGDNEINEGNARLKRMEDGEQFDISLKDLETIVKIVKGN</sequence>
<dbReference type="GO" id="GO:0004821">
    <property type="term" value="F:histidine-tRNA ligase activity"/>
    <property type="evidence" value="ECO:0007669"/>
    <property type="project" value="UniProtKB-EC"/>
</dbReference>
<comment type="catalytic activity">
    <reaction evidence="8 9">
        <text>tRNA(His) + L-histidine + ATP = L-histidyl-tRNA(His) + AMP + diphosphate + H(+)</text>
        <dbReference type="Rhea" id="RHEA:17313"/>
        <dbReference type="Rhea" id="RHEA-COMP:9665"/>
        <dbReference type="Rhea" id="RHEA-COMP:9689"/>
        <dbReference type="ChEBI" id="CHEBI:15378"/>
        <dbReference type="ChEBI" id="CHEBI:30616"/>
        <dbReference type="ChEBI" id="CHEBI:33019"/>
        <dbReference type="ChEBI" id="CHEBI:57595"/>
        <dbReference type="ChEBI" id="CHEBI:78442"/>
        <dbReference type="ChEBI" id="CHEBI:78527"/>
        <dbReference type="ChEBI" id="CHEBI:456215"/>
        <dbReference type="EC" id="6.1.1.21"/>
    </reaction>
</comment>
<evidence type="ECO:0000256" key="2">
    <source>
        <dbReference type="ARBA" id="ARBA00022490"/>
    </source>
</evidence>
<evidence type="ECO:0000256" key="5">
    <source>
        <dbReference type="ARBA" id="ARBA00022840"/>
    </source>
</evidence>
<keyword evidence="4 9" id="KW-0547">Nucleotide-binding</keyword>
<organism evidence="11 12">
    <name type="scientific">Clostridium ganghwense</name>
    <dbReference type="NCBI Taxonomy" id="312089"/>
    <lineage>
        <taxon>Bacteria</taxon>
        <taxon>Bacillati</taxon>
        <taxon>Bacillota</taxon>
        <taxon>Clostridia</taxon>
        <taxon>Eubacteriales</taxon>
        <taxon>Clostridiaceae</taxon>
        <taxon>Clostridium</taxon>
    </lineage>
</organism>
<evidence type="ECO:0000313" key="11">
    <source>
        <dbReference type="EMBL" id="MCY6370452.1"/>
    </source>
</evidence>
<name>A0ABT4CN44_9CLOT</name>
<keyword evidence="7 9" id="KW-0030">Aminoacyl-tRNA synthetase</keyword>
<dbReference type="InterPro" id="IPR033656">
    <property type="entry name" value="HisRS_anticodon"/>
</dbReference>
<evidence type="ECO:0000256" key="6">
    <source>
        <dbReference type="ARBA" id="ARBA00022917"/>
    </source>
</evidence>
<evidence type="ECO:0000256" key="4">
    <source>
        <dbReference type="ARBA" id="ARBA00022741"/>
    </source>
</evidence>
<dbReference type="InterPro" id="IPR036621">
    <property type="entry name" value="Anticodon-bd_dom_sf"/>
</dbReference>
<evidence type="ECO:0000256" key="1">
    <source>
        <dbReference type="ARBA" id="ARBA00008226"/>
    </source>
</evidence>
<comment type="subunit">
    <text evidence="9">Homodimer.</text>
</comment>
<dbReference type="PANTHER" id="PTHR43707:SF1">
    <property type="entry name" value="HISTIDINE--TRNA LIGASE, MITOCHONDRIAL-RELATED"/>
    <property type="match status" value="1"/>
</dbReference>
<gene>
    <name evidence="9 11" type="primary">hisS</name>
    <name evidence="11" type="ORF">OXH55_07370</name>
</gene>
<proteinExistence type="inferred from homology"/>
<dbReference type="EMBL" id="JAPQES010000002">
    <property type="protein sequence ID" value="MCY6370452.1"/>
    <property type="molecule type" value="Genomic_DNA"/>
</dbReference>
<dbReference type="Gene3D" id="3.40.50.800">
    <property type="entry name" value="Anticodon-binding domain"/>
    <property type="match status" value="1"/>
</dbReference>
<dbReference type="HAMAP" id="MF_00127">
    <property type="entry name" value="His_tRNA_synth"/>
    <property type="match status" value="1"/>
</dbReference>
<reference evidence="11" key="1">
    <citation type="submission" date="2022-12" db="EMBL/GenBank/DDBJ databases">
        <authorList>
            <person name="Wang J."/>
        </authorList>
    </citation>
    <scope>NUCLEOTIDE SEQUENCE</scope>
    <source>
        <strain evidence="11">HY-42-06</strain>
    </source>
</reference>
<dbReference type="Gene3D" id="3.30.930.10">
    <property type="entry name" value="Bira Bifunctional Protein, Domain 2"/>
    <property type="match status" value="1"/>
</dbReference>
<dbReference type="Pfam" id="PF13393">
    <property type="entry name" value="tRNA-synt_His"/>
    <property type="match status" value="1"/>
</dbReference>
<dbReference type="RefSeq" id="WP_268049191.1">
    <property type="nucleotide sequence ID" value="NZ_JAPQES010000002.1"/>
</dbReference>
<keyword evidence="5 9" id="KW-0067">ATP-binding</keyword>
<dbReference type="InterPro" id="IPR015807">
    <property type="entry name" value="His-tRNA-ligase"/>
</dbReference>
<dbReference type="SUPFAM" id="SSF55681">
    <property type="entry name" value="Class II aaRS and biotin synthetases"/>
    <property type="match status" value="1"/>
</dbReference>
<dbReference type="CDD" id="cd00773">
    <property type="entry name" value="HisRS-like_core"/>
    <property type="match status" value="1"/>
</dbReference>
<evidence type="ECO:0000256" key="7">
    <source>
        <dbReference type="ARBA" id="ARBA00023146"/>
    </source>
</evidence>
<evidence type="ECO:0000256" key="3">
    <source>
        <dbReference type="ARBA" id="ARBA00022598"/>
    </source>
</evidence>
<dbReference type="InterPro" id="IPR045864">
    <property type="entry name" value="aa-tRNA-synth_II/BPL/LPL"/>
</dbReference>
<feature type="domain" description="Aminoacyl-transfer RNA synthetases class-II family profile" evidence="10">
    <location>
        <begin position="38"/>
        <end position="318"/>
    </location>
</feature>
<keyword evidence="6 9" id="KW-0648">Protein biosynthesis</keyword>
<dbReference type="EC" id="6.1.1.21" evidence="9"/>